<dbReference type="PROSITE" id="PS01125">
    <property type="entry name" value="ROK"/>
    <property type="match status" value="1"/>
</dbReference>
<dbReference type="InterPro" id="IPR000600">
    <property type="entry name" value="ROK"/>
</dbReference>
<dbReference type="PANTHER" id="PTHR18964:SF173">
    <property type="entry name" value="GLUCOKINASE"/>
    <property type="match status" value="1"/>
</dbReference>
<dbReference type="InterPro" id="IPR043129">
    <property type="entry name" value="ATPase_NBD"/>
</dbReference>
<evidence type="ECO:0000256" key="1">
    <source>
        <dbReference type="ARBA" id="ARBA00006479"/>
    </source>
</evidence>
<dbReference type="CDD" id="cd00090">
    <property type="entry name" value="HTH_ARSR"/>
    <property type="match status" value="1"/>
</dbReference>
<evidence type="ECO:0000313" key="4">
    <source>
        <dbReference type="Proteomes" id="UP001500013"/>
    </source>
</evidence>
<name>A0ABN2S5F1_9MICO</name>
<keyword evidence="4" id="KW-1185">Reference proteome</keyword>
<gene>
    <name evidence="3" type="ORF">GCM10009817_22150</name>
</gene>
<dbReference type="Gene3D" id="3.30.420.40">
    <property type="match status" value="2"/>
</dbReference>
<protein>
    <submittedName>
        <fullName evidence="3">ROK family transcriptional regulator</fullName>
    </submittedName>
</protein>
<comment type="similarity">
    <text evidence="1">Belongs to the ROK (NagC/XylR) family.</text>
</comment>
<organism evidence="3 4">
    <name type="scientific">Terrabacter lapilli</name>
    <dbReference type="NCBI Taxonomy" id="436231"/>
    <lineage>
        <taxon>Bacteria</taxon>
        <taxon>Bacillati</taxon>
        <taxon>Actinomycetota</taxon>
        <taxon>Actinomycetes</taxon>
        <taxon>Micrococcales</taxon>
        <taxon>Intrasporangiaceae</taxon>
        <taxon>Terrabacter</taxon>
    </lineage>
</organism>
<dbReference type="Gene3D" id="1.10.10.10">
    <property type="entry name" value="Winged helix-like DNA-binding domain superfamily/Winged helix DNA-binding domain"/>
    <property type="match status" value="1"/>
</dbReference>
<evidence type="ECO:0000313" key="3">
    <source>
        <dbReference type="EMBL" id="GAA1980725.1"/>
    </source>
</evidence>
<dbReference type="InterPro" id="IPR055767">
    <property type="entry name" value="DUF7343"/>
</dbReference>
<dbReference type="Pfam" id="PF00480">
    <property type="entry name" value="ROK"/>
    <property type="match status" value="1"/>
</dbReference>
<dbReference type="SUPFAM" id="SSF53067">
    <property type="entry name" value="Actin-like ATPase domain"/>
    <property type="match status" value="1"/>
</dbReference>
<dbReference type="EMBL" id="BAAAPU010000007">
    <property type="protein sequence ID" value="GAA1980725.1"/>
    <property type="molecule type" value="Genomic_DNA"/>
</dbReference>
<dbReference type="InterPro" id="IPR011991">
    <property type="entry name" value="ArsR-like_HTH"/>
</dbReference>
<dbReference type="InterPro" id="IPR036388">
    <property type="entry name" value="WH-like_DNA-bd_sf"/>
</dbReference>
<accession>A0ABN2S5F1</accession>
<reference evidence="3 4" key="1">
    <citation type="journal article" date="2019" name="Int. J. Syst. Evol. Microbiol.">
        <title>The Global Catalogue of Microorganisms (GCM) 10K type strain sequencing project: providing services to taxonomists for standard genome sequencing and annotation.</title>
        <authorList>
            <consortium name="The Broad Institute Genomics Platform"/>
            <consortium name="The Broad Institute Genome Sequencing Center for Infectious Disease"/>
            <person name="Wu L."/>
            <person name="Ma J."/>
        </authorList>
    </citation>
    <scope>NUCLEOTIDE SEQUENCE [LARGE SCALE GENOMIC DNA]</scope>
    <source>
        <strain evidence="3 4">JCM 15628</strain>
    </source>
</reference>
<dbReference type="InterPro" id="IPR036390">
    <property type="entry name" value="WH_DNA-bd_sf"/>
</dbReference>
<dbReference type="Proteomes" id="UP001500013">
    <property type="component" value="Unassembled WGS sequence"/>
</dbReference>
<feature type="domain" description="DUF7343" evidence="2">
    <location>
        <begin position="36"/>
        <end position="93"/>
    </location>
</feature>
<evidence type="ECO:0000259" key="2">
    <source>
        <dbReference type="Pfam" id="PF24034"/>
    </source>
</evidence>
<dbReference type="Pfam" id="PF24034">
    <property type="entry name" value="DUF7343"/>
    <property type="match status" value="1"/>
</dbReference>
<comment type="caution">
    <text evidence="3">The sequence shown here is derived from an EMBL/GenBank/DDBJ whole genome shotgun (WGS) entry which is preliminary data.</text>
</comment>
<dbReference type="PANTHER" id="PTHR18964">
    <property type="entry name" value="ROK (REPRESSOR, ORF, KINASE) FAMILY"/>
    <property type="match status" value="1"/>
</dbReference>
<dbReference type="SUPFAM" id="SSF46785">
    <property type="entry name" value="Winged helix' DNA-binding domain"/>
    <property type="match status" value="1"/>
</dbReference>
<dbReference type="InterPro" id="IPR049874">
    <property type="entry name" value="ROK_cs"/>
</dbReference>
<sequence>MQGGLGYPTPDPSAYLYPVNATHAAPGSQASLREANRLRVLEALREQGAMTQVEIAGSTGLSPATVSNVVRDLDSAGAVELAPSIRNGRRAVLVSLATGNTLLAGIAFGDRDVRVAIATGPRDIVGRQRMPLPANHNADEGIERATRLVYDLVEKSGKTMPDVKAVGVGVPAPVDSVTGQVGSESILPGWRGVDVAQEIRGHLGAPVSVDNTANLGALGELRCGALQGVQDGAYIKLSYGVGAGLVLGGEVFRGSAGTAGEIGHLTIDEHGPVCRCGNRGCLETFIGAHALSEALAGSHGRLTLRDIIGKAIEGDPGCRRVLHDAGRHLGVALAGLVNLLNPEVVVLGGQLSLVGDVITVPMRHALERSAIPSATASLVVRASELHTDADVVGAIVAAEAVHAAAEGLLVTVSSTS</sequence>
<proteinExistence type="inferred from homology"/>